<proteinExistence type="predicted"/>
<keyword evidence="1" id="KW-0732">Signal</keyword>
<feature type="chain" id="PRO_5002434672" description="Secreted protein" evidence="1">
    <location>
        <begin position="31"/>
        <end position="74"/>
    </location>
</feature>
<name>A0A0E9WYG9_ANGAN</name>
<feature type="signal peptide" evidence="1">
    <location>
        <begin position="1"/>
        <end position="30"/>
    </location>
</feature>
<dbReference type="EMBL" id="GBXM01014084">
    <property type="protein sequence ID" value="JAH94493.1"/>
    <property type="molecule type" value="Transcribed_RNA"/>
</dbReference>
<evidence type="ECO:0000313" key="2">
    <source>
        <dbReference type="EMBL" id="JAH94493.1"/>
    </source>
</evidence>
<evidence type="ECO:0008006" key="3">
    <source>
        <dbReference type="Google" id="ProtNLM"/>
    </source>
</evidence>
<organism evidence="2">
    <name type="scientific">Anguilla anguilla</name>
    <name type="common">European freshwater eel</name>
    <name type="synonym">Muraena anguilla</name>
    <dbReference type="NCBI Taxonomy" id="7936"/>
    <lineage>
        <taxon>Eukaryota</taxon>
        <taxon>Metazoa</taxon>
        <taxon>Chordata</taxon>
        <taxon>Craniata</taxon>
        <taxon>Vertebrata</taxon>
        <taxon>Euteleostomi</taxon>
        <taxon>Actinopterygii</taxon>
        <taxon>Neopterygii</taxon>
        <taxon>Teleostei</taxon>
        <taxon>Anguilliformes</taxon>
        <taxon>Anguillidae</taxon>
        <taxon>Anguilla</taxon>
    </lineage>
</organism>
<sequence>MFWSINRSKFYFSLFSLVFLAFSEFPKIKTRCTNIFTVNFLWNLSPHCKPMINYQLNINLFCMIHHSPFLVNLK</sequence>
<protein>
    <recommendedName>
        <fullName evidence="3">Secreted protein</fullName>
    </recommendedName>
</protein>
<reference evidence="2" key="1">
    <citation type="submission" date="2014-11" db="EMBL/GenBank/DDBJ databases">
        <authorList>
            <person name="Amaro Gonzalez C."/>
        </authorList>
    </citation>
    <scope>NUCLEOTIDE SEQUENCE</scope>
</reference>
<dbReference type="AlphaFoldDB" id="A0A0E9WYG9"/>
<accession>A0A0E9WYG9</accession>
<reference evidence="2" key="2">
    <citation type="journal article" date="2015" name="Fish Shellfish Immunol.">
        <title>Early steps in the European eel (Anguilla anguilla)-Vibrio vulnificus interaction in the gills: Role of the RtxA13 toxin.</title>
        <authorList>
            <person name="Callol A."/>
            <person name="Pajuelo D."/>
            <person name="Ebbesson L."/>
            <person name="Teles M."/>
            <person name="MacKenzie S."/>
            <person name="Amaro C."/>
        </authorList>
    </citation>
    <scope>NUCLEOTIDE SEQUENCE</scope>
</reference>
<evidence type="ECO:0000256" key="1">
    <source>
        <dbReference type="SAM" id="SignalP"/>
    </source>
</evidence>